<feature type="domain" description="Protein kinase" evidence="3">
    <location>
        <begin position="222"/>
        <end position="536"/>
    </location>
</feature>
<keyword evidence="5" id="KW-0418">Kinase</keyword>
<dbReference type="AlphaFoldDB" id="A0A0P6GFB3"/>
<dbReference type="GO" id="GO:0004672">
    <property type="term" value="F:protein kinase activity"/>
    <property type="evidence" value="ECO:0007669"/>
    <property type="project" value="InterPro"/>
</dbReference>
<feature type="region of interest" description="Disordered" evidence="2">
    <location>
        <begin position="544"/>
        <end position="637"/>
    </location>
</feature>
<dbReference type="Pfam" id="PF07714">
    <property type="entry name" value="PK_Tyr_Ser-Thr"/>
    <property type="match status" value="1"/>
</dbReference>
<dbReference type="PANTHER" id="PTHR23060">
    <property type="entry name" value="TESTIS EXPRESSED GENE 14"/>
    <property type="match status" value="1"/>
</dbReference>
<dbReference type="GO" id="GO:0051306">
    <property type="term" value="P:mitotic sister chromatid separation"/>
    <property type="evidence" value="ECO:0007669"/>
    <property type="project" value="InterPro"/>
</dbReference>
<proteinExistence type="predicted"/>
<dbReference type="Gene3D" id="1.10.510.10">
    <property type="entry name" value="Transferase(Phosphotransferase) domain 1"/>
    <property type="match status" value="1"/>
</dbReference>
<dbReference type="SUPFAM" id="SSF56112">
    <property type="entry name" value="Protein kinase-like (PK-like)"/>
    <property type="match status" value="1"/>
</dbReference>
<evidence type="ECO:0000256" key="2">
    <source>
        <dbReference type="SAM" id="MobiDB-lite"/>
    </source>
</evidence>
<dbReference type="InterPro" id="IPR000719">
    <property type="entry name" value="Prot_kinase_dom"/>
</dbReference>
<evidence type="ECO:0000256" key="1">
    <source>
        <dbReference type="PROSITE-ProRule" id="PRU00023"/>
    </source>
</evidence>
<feature type="compositionally biased region" description="Polar residues" evidence="2">
    <location>
        <begin position="552"/>
        <end position="579"/>
    </location>
</feature>
<dbReference type="SMART" id="SM00248">
    <property type="entry name" value="ANK"/>
    <property type="match status" value="3"/>
</dbReference>
<feature type="compositionally biased region" description="Acidic residues" evidence="2">
    <location>
        <begin position="767"/>
        <end position="777"/>
    </location>
</feature>
<dbReference type="GO" id="GO:0043063">
    <property type="term" value="P:intercellular bridge organization"/>
    <property type="evidence" value="ECO:0007669"/>
    <property type="project" value="InterPro"/>
</dbReference>
<keyword evidence="5" id="KW-0808">Transferase</keyword>
<keyword evidence="1" id="KW-0040">ANK repeat</keyword>
<dbReference type="GO" id="GO:0008608">
    <property type="term" value="P:attachment of spindle microtubules to kinetochore"/>
    <property type="evidence" value="ECO:0007669"/>
    <property type="project" value="InterPro"/>
</dbReference>
<dbReference type="GO" id="GO:0007140">
    <property type="term" value="P:male meiotic nuclear division"/>
    <property type="evidence" value="ECO:0007669"/>
    <property type="project" value="InterPro"/>
</dbReference>
<reference evidence="4" key="1">
    <citation type="submission" date="2015-10" db="EMBL/GenBank/DDBJ databases">
        <title>Daphnia magna gene sets from two clonal populations assembled and annotated with EvidentialGene.</title>
        <authorList>
            <person name="Gilbert D."/>
            <person name="Podicheti R."/>
            <person name="Orsini L."/>
            <person name="Colbourne J."/>
            <person name="Pfrender M."/>
        </authorList>
    </citation>
    <scope>NUCLEOTIDE SEQUENCE</scope>
</reference>
<evidence type="ECO:0000259" key="3">
    <source>
        <dbReference type="PROSITE" id="PS50011"/>
    </source>
</evidence>
<accession>A0A0P6GFB3</accession>
<dbReference type="EMBL" id="GDIQ01046408">
    <property type="protein sequence ID" value="JAN48329.1"/>
    <property type="molecule type" value="Transcribed_RNA"/>
</dbReference>
<dbReference type="InterPro" id="IPR036770">
    <property type="entry name" value="Ankyrin_rpt-contain_sf"/>
</dbReference>
<dbReference type="EMBL" id="GDIP01216022">
    <property type="protein sequence ID" value="JAJ07380.1"/>
    <property type="molecule type" value="Transcribed_RNA"/>
</dbReference>
<reference evidence="5" key="2">
    <citation type="submission" date="2015-10" db="EMBL/GenBank/DDBJ databases">
        <title>EvidentialGene: Evidence-directed Construction of Complete mRNA Transcriptomes without Genomes.</title>
        <authorList>
            <person name="Gilbert D.G."/>
        </authorList>
    </citation>
    <scope>NUCLEOTIDE SEQUENCE</scope>
</reference>
<dbReference type="GO" id="GO:0007094">
    <property type="term" value="P:mitotic spindle assembly checkpoint signaling"/>
    <property type="evidence" value="ECO:0007669"/>
    <property type="project" value="InterPro"/>
</dbReference>
<evidence type="ECO:0000313" key="4">
    <source>
        <dbReference type="EMBL" id="JAJ07380.1"/>
    </source>
</evidence>
<dbReference type="GO" id="GO:0000776">
    <property type="term" value="C:kinetochore"/>
    <property type="evidence" value="ECO:0007669"/>
    <property type="project" value="TreeGrafter"/>
</dbReference>
<feature type="repeat" description="ANK" evidence="1">
    <location>
        <begin position="72"/>
        <end position="104"/>
    </location>
</feature>
<sequence length="912" mass="102192">MKQHPQEKKFTTLFVENNRMSMKRSMPVYIREPDPDSKSLEDRLHWAILRGKIVTVNKLLDSGVPVELPNRAGQTPLFCASFQGHFDIVKLLLKLGADPNRRCSILCCTPVHAACWSGNNHLLTSLLIAGGDLRLHDQKNRSPRDWATMQPNSDSRLATLSLIESFRQMAMKNNELNVDSGVSELNNSTAPRAHRATLKFPAKLRNTLAAMGLVCSENCEFIGPLGNVQGTGFGKILYGRGESAAALWPVPLISETEISDPDDDGCGAEADLNGLLPRGIAYRCGPTTEMVSRRWHQTPVTIRRMRDNQPPDLLFEELQSMSRLRHPGLMLLLGVSATQHWESVQLIYEPIYHGSLHHRLHIMGSAIPLLKKLLILEQICDALLFLHSKELLHCSVSSHAVHLVSRGRAKLGCLETLIEDNNSSKRVYRKVPSSHWEWMAPWLAPECARGESVCTLSDVYSFCCLVWETCSEKLPWSHLDCQEINRMWQKESCNNSRMLPLGPAIPLHVGSFLNLGLQPELSERREIDLQEIYMMLRLQSAVSHSQQKEVYQKSNSPPIARMTSSTPVPPIYNQTQIQPQHGWDAVKESFKKRRTPPPPPPPPPLPPPPPGQQQVPEVLNCTPDDGDTESNQTVPNENTQCDVQTECNQTRQQLTVYTTPSPNDGERFNYVPMPHQRETRNIQSSEFAIKPASHTTERHSMNCLMAHSDRSTSTYHTPPCQRNESFKNCNAYSGFNSEMRATVAQPAKIYREPAEFETWRAKIDEANEEENAEEESTVEVTGHPSSTSTPRHQHGVTFLACSSGLEDPEKGVGPDDNGGAKPKRSLKFLPNGSQPCSSRIPSFYTITKPRKEFVASLTAIFNDKAATNRTHSILKRRSTSTPEELLLEPNIGDTFNEGIDCISRGVQCNECE</sequence>
<dbReference type="PANTHER" id="PTHR23060:SF3">
    <property type="entry name" value="TESTIS EXPRESSED 14, INTERCELLULAR BRIDGE FORMING FACTOR"/>
    <property type="match status" value="1"/>
</dbReference>
<protein>
    <submittedName>
        <fullName evidence="5">Inactive serine/threonine-protein kinase TEX14</fullName>
    </submittedName>
</protein>
<feature type="compositionally biased region" description="Pro residues" evidence="2">
    <location>
        <begin position="596"/>
        <end position="611"/>
    </location>
</feature>
<dbReference type="PROSITE" id="PS50011">
    <property type="entry name" value="PROTEIN_KINASE_DOM"/>
    <property type="match status" value="1"/>
</dbReference>
<dbReference type="InterPro" id="IPR011009">
    <property type="entry name" value="Kinase-like_dom_sf"/>
</dbReference>
<dbReference type="InterPro" id="IPR001245">
    <property type="entry name" value="Ser-Thr/Tyr_kinase_cat_dom"/>
</dbReference>
<dbReference type="SUPFAM" id="SSF48403">
    <property type="entry name" value="Ankyrin repeat"/>
    <property type="match status" value="1"/>
</dbReference>
<dbReference type="EMBL" id="GDIQ01039295">
    <property type="protein sequence ID" value="JAN55442.1"/>
    <property type="molecule type" value="Transcribed_RNA"/>
</dbReference>
<dbReference type="InterPro" id="IPR039339">
    <property type="entry name" value="Tex14"/>
</dbReference>
<name>A0A0P6GFB3_9CRUS</name>
<organism evidence="5">
    <name type="scientific">Daphnia magna</name>
    <dbReference type="NCBI Taxonomy" id="35525"/>
    <lineage>
        <taxon>Eukaryota</taxon>
        <taxon>Metazoa</taxon>
        <taxon>Ecdysozoa</taxon>
        <taxon>Arthropoda</taxon>
        <taxon>Crustacea</taxon>
        <taxon>Branchiopoda</taxon>
        <taxon>Diplostraca</taxon>
        <taxon>Cladocera</taxon>
        <taxon>Anomopoda</taxon>
        <taxon>Daphniidae</taxon>
        <taxon>Daphnia</taxon>
    </lineage>
</organism>
<dbReference type="InterPro" id="IPR002110">
    <property type="entry name" value="Ankyrin_rpt"/>
</dbReference>
<dbReference type="GO" id="GO:0005524">
    <property type="term" value="F:ATP binding"/>
    <property type="evidence" value="ECO:0007669"/>
    <property type="project" value="InterPro"/>
</dbReference>
<dbReference type="OrthoDB" id="194358at2759"/>
<dbReference type="GO" id="GO:0045171">
    <property type="term" value="C:intercellular bridge"/>
    <property type="evidence" value="ECO:0007669"/>
    <property type="project" value="TreeGrafter"/>
</dbReference>
<dbReference type="GO" id="GO:0030496">
    <property type="term" value="C:midbody"/>
    <property type="evidence" value="ECO:0007669"/>
    <property type="project" value="TreeGrafter"/>
</dbReference>
<feature type="region of interest" description="Disordered" evidence="2">
    <location>
        <begin position="767"/>
        <end position="833"/>
    </location>
</feature>
<dbReference type="PROSITE" id="PS50297">
    <property type="entry name" value="ANK_REP_REGION"/>
    <property type="match status" value="1"/>
</dbReference>
<dbReference type="Pfam" id="PF12796">
    <property type="entry name" value="Ank_2"/>
    <property type="match status" value="1"/>
</dbReference>
<dbReference type="Gene3D" id="1.25.40.20">
    <property type="entry name" value="Ankyrin repeat-containing domain"/>
    <property type="match status" value="1"/>
</dbReference>
<dbReference type="PROSITE" id="PS50088">
    <property type="entry name" value="ANK_REPEAT"/>
    <property type="match status" value="1"/>
</dbReference>
<reference evidence="4" key="3">
    <citation type="submission" date="2015-10" db="EMBL/GenBank/DDBJ databases">
        <authorList>
            <person name="Gilbert D.G."/>
        </authorList>
    </citation>
    <scope>NUCLEOTIDE SEQUENCE</scope>
</reference>
<evidence type="ECO:0000313" key="5">
    <source>
        <dbReference type="EMBL" id="JAN48329.1"/>
    </source>
</evidence>